<accession>A0ABU6P3V5</accession>
<dbReference type="Pfam" id="PF02566">
    <property type="entry name" value="OsmC"/>
    <property type="match status" value="1"/>
</dbReference>
<dbReference type="EMBL" id="JARTFS010000023">
    <property type="protein sequence ID" value="MED4404037.1"/>
    <property type="molecule type" value="Genomic_DNA"/>
</dbReference>
<dbReference type="RefSeq" id="WP_328015955.1">
    <property type="nucleotide sequence ID" value="NZ_JARTFS010000023.1"/>
</dbReference>
<keyword evidence="2" id="KW-1185">Reference proteome</keyword>
<protein>
    <submittedName>
        <fullName evidence="1">OsmC family protein</fullName>
    </submittedName>
</protein>
<dbReference type="InterPro" id="IPR036102">
    <property type="entry name" value="OsmC/Ohrsf"/>
</dbReference>
<dbReference type="InterPro" id="IPR015946">
    <property type="entry name" value="KH_dom-like_a/b"/>
</dbReference>
<evidence type="ECO:0000313" key="2">
    <source>
        <dbReference type="Proteomes" id="UP001342826"/>
    </source>
</evidence>
<dbReference type="Proteomes" id="UP001342826">
    <property type="component" value="Unassembled WGS sequence"/>
</dbReference>
<sequence>MEFTMKKEGGYTTDFSYGRIDISGDGENGFKPVDLFVASIAVCSGGMLRKIFDKMRIDITDLHVAAEGERNMEEAGRFEKINIHFRITGKDLNTEKVEKAMALSRKNCSMTQSIIGNIEVAETYEIISE</sequence>
<dbReference type="PANTHER" id="PTHR34352">
    <property type="entry name" value="PROTEIN YHFA"/>
    <property type="match status" value="1"/>
</dbReference>
<gene>
    <name evidence="1" type="ORF">P9271_22380</name>
</gene>
<dbReference type="SUPFAM" id="SSF82784">
    <property type="entry name" value="OsmC-like"/>
    <property type="match status" value="1"/>
</dbReference>
<proteinExistence type="predicted"/>
<dbReference type="Gene3D" id="3.30.300.20">
    <property type="match status" value="1"/>
</dbReference>
<reference evidence="1 2" key="1">
    <citation type="submission" date="2023-03" db="EMBL/GenBank/DDBJ databases">
        <title>Bacillus Genome Sequencing.</title>
        <authorList>
            <person name="Dunlap C."/>
        </authorList>
    </citation>
    <scope>NUCLEOTIDE SEQUENCE [LARGE SCALE GENOMIC DNA]</scope>
    <source>
        <strain evidence="1 2">NRS-1717</strain>
    </source>
</reference>
<name>A0ABU6P3V5_9BACI</name>
<organism evidence="1 2">
    <name type="scientific">Metabacillus fastidiosus</name>
    <dbReference type="NCBI Taxonomy" id="1458"/>
    <lineage>
        <taxon>Bacteria</taxon>
        <taxon>Bacillati</taxon>
        <taxon>Bacillota</taxon>
        <taxon>Bacilli</taxon>
        <taxon>Bacillales</taxon>
        <taxon>Bacillaceae</taxon>
        <taxon>Metabacillus</taxon>
    </lineage>
</organism>
<dbReference type="PANTHER" id="PTHR34352:SF1">
    <property type="entry name" value="PROTEIN YHFA"/>
    <property type="match status" value="1"/>
</dbReference>
<comment type="caution">
    <text evidence="1">The sequence shown here is derived from an EMBL/GenBank/DDBJ whole genome shotgun (WGS) entry which is preliminary data.</text>
</comment>
<dbReference type="InterPro" id="IPR003718">
    <property type="entry name" value="OsmC/Ohr_fam"/>
</dbReference>
<evidence type="ECO:0000313" key="1">
    <source>
        <dbReference type="EMBL" id="MED4404037.1"/>
    </source>
</evidence>